<dbReference type="SUPFAM" id="SSF51735">
    <property type="entry name" value="NAD(P)-binding Rossmann-fold domains"/>
    <property type="match status" value="1"/>
</dbReference>
<gene>
    <name evidence="1" type="ORF">MIND_00363400</name>
</gene>
<accession>A0A8H6T463</accession>
<evidence type="ECO:0000313" key="2">
    <source>
        <dbReference type="Proteomes" id="UP000636479"/>
    </source>
</evidence>
<dbReference type="GeneID" id="59342992"/>
<comment type="caution">
    <text evidence="1">The sequence shown here is derived from an EMBL/GenBank/DDBJ whole genome shotgun (WGS) entry which is preliminary data.</text>
</comment>
<sequence length="216" mass="24071">MRDSGVEHVVFLSSYTIRSEGKVLRAITPDNNQWIPYAHAQVEINIEDIGFPYFTALRPAFFASNSFNHYFDSSVTPPRATIIFEDAIFDNIAPEDIGAVGGAVLVERPSDGKETIYLCGPELRTVKENWETIMAFTGRTDIDMTPISPAKFLQALDATGLPSSLANGLLGTLEEMRNGFQEPEYQIGVANVEKYTGRKATKFVDYLEAHKAQWQI</sequence>
<name>A0A8H6T463_9AGAR</name>
<keyword evidence="2" id="KW-1185">Reference proteome</keyword>
<organism evidence="1 2">
    <name type="scientific">Mycena indigotica</name>
    <dbReference type="NCBI Taxonomy" id="2126181"/>
    <lineage>
        <taxon>Eukaryota</taxon>
        <taxon>Fungi</taxon>
        <taxon>Dikarya</taxon>
        <taxon>Basidiomycota</taxon>
        <taxon>Agaricomycotina</taxon>
        <taxon>Agaricomycetes</taxon>
        <taxon>Agaricomycetidae</taxon>
        <taxon>Agaricales</taxon>
        <taxon>Marasmiineae</taxon>
        <taxon>Mycenaceae</taxon>
        <taxon>Mycena</taxon>
    </lineage>
</organism>
<dbReference type="PANTHER" id="PTHR43162:SF1">
    <property type="entry name" value="PRESTALK A DIFFERENTIATION PROTEIN A"/>
    <property type="match status" value="1"/>
</dbReference>
<dbReference type="EMBL" id="JACAZF010000003">
    <property type="protein sequence ID" value="KAF7309911.1"/>
    <property type="molecule type" value="Genomic_DNA"/>
</dbReference>
<dbReference type="Gene3D" id="3.40.50.720">
    <property type="entry name" value="NAD(P)-binding Rossmann-like Domain"/>
    <property type="match status" value="1"/>
</dbReference>
<evidence type="ECO:0000313" key="1">
    <source>
        <dbReference type="EMBL" id="KAF7309911.1"/>
    </source>
</evidence>
<dbReference type="InterPro" id="IPR051604">
    <property type="entry name" value="Ergot_Alk_Oxidoreductase"/>
</dbReference>
<dbReference type="RefSeq" id="XP_037223361.1">
    <property type="nucleotide sequence ID" value="XM_037360476.1"/>
</dbReference>
<dbReference type="AlphaFoldDB" id="A0A8H6T463"/>
<dbReference type="PANTHER" id="PTHR43162">
    <property type="match status" value="1"/>
</dbReference>
<reference evidence="1" key="1">
    <citation type="submission" date="2020-05" db="EMBL/GenBank/DDBJ databases">
        <title>Mycena genomes resolve the evolution of fungal bioluminescence.</title>
        <authorList>
            <person name="Tsai I.J."/>
        </authorList>
    </citation>
    <scope>NUCLEOTIDE SEQUENCE</scope>
    <source>
        <strain evidence="1">171206Taipei</strain>
    </source>
</reference>
<proteinExistence type="predicted"/>
<protein>
    <submittedName>
        <fullName evidence="1">NmrA domain-containing protein</fullName>
    </submittedName>
</protein>
<dbReference type="OrthoDB" id="2885829at2759"/>
<dbReference type="Proteomes" id="UP000636479">
    <property type="component" value="Unassembled WGS sequence"/>
</dbReference>
<dbReference type="InterPro" id="IPR036291">
    <property type="entry name" value="NAD(P)-bd_dom_sf"/>
</dbReference>